<dbReference type="GO" id="GO:0005783">
    <property type="term" value="C:endoplasmic reticulum"/>
    <property type="evidence" value="ECO:0007669"/>
    <property type="project" value="TreeGrafter"/>
</dbReference>
<evidence type="ECO:0000256" key="3">
    <source>
        <dbReference type="ARBA" id="ARBA00022679"/>
    </source>
</evidence>
<dbReference type="PANTHER" id="PTHR22883:SF324">
    <property type="entry name" value="S-ACYLTRANSFERASE"/>
    <property type="match status" value="1"/>
</dbReference>
<keyword evidence="3 8" id="KW-0808">Transferase</keyword>
<comment type="catalytic activity">
    <reaction evidence="8">
        <text>L-cysteinyl-[protein] + hexadecanoyl-CoA = S-hexadecanoyl-L-cysteinyl-[protein] + CoA</text>
        <dbReference type="Rhea" id="RHEA:36683"/>
        <dbReference type="Rhea" id="RHEA-COMP:10131"/>
        <dbReference type="Rhea" id="RHEA-COMP:11032"/>
        <dbReference type="ChEBI" id="CHEBI:29950"/>
        <dbReference type="ChEBI" id="CHEBI:57287"/>
        <dbReference type="ChEBI" id="CHEBI:57379"/>
        <dbReference type="ChEBI" id="CHEBI:74151"/>
        <dbReference type="EC" id="2.3.1.225"/>
    </reaction>
</comment>
<comment type="caution">
    <text evidence="11">The sequence shown here is derived from an EMBL/GenBank/DDBJ whole genome shotgun (WGS) entry which is preliminary data.</text>
</comment>
<dbReference type="PANTHER" id="PTHR22883">
    <property type="entry name" value="ZINC FINGER DHHC DOMAIN CONTAINING PROTEIN"/>
    <property type="match status" value="1"/>
</dbReference>
<keyword evidence="6 8" id="KW-0472">Membrane</keyword>
<comment type="subcellular location">
    <subcellularLocation>
        <location evidence="1">Endomembrane system</location>
        <topology evidence="1">Multi-pass membrane protein</topology>
    </subcellularLocation>
</comment>
<evidence type="ECO:0000256" key="5">
    <source>
        <dbReference type="ARBA" id="ARBA00022989"/>
    </source>
</evidence>
<dbReference type="InterPro" id="IPR001594">
    <property type="entry name" value="Palmitoyltrfase_DHHC"/>
</dbReference>
<organism evidence="11 12">
    <name type="scientific">Castanea mollissima</name>
    <name type="common">Chinese chestnut</name>
    <dbReference type="NCBI Taxonomy" id="60419"/>
    <lineage>
        <taxon>Eukaryota</taxon>
        <taxon>Viridiplantae</taxon>
        <taxon>Streptophyta</taxon>
        <taxon>Embryophyta</taxon>
        <taxon>Tracheophyta</taxon>
        <taxon>Spermatophyta</taxon>
        <taxon>Magnoliopsida</taxon>
        <taxon>eudicotyledons</taxon>
        <taxon>Gunneridae</taxon>
        <taxon>Pentapetalae</taxon>
        <taxon>rosids</taxon>
        <taxon>fabids</taxon>
        <taxon>Fagales</taxon>
        <taxon>Fagaceae</taxon>
        <taxon>Castanea</taxon>
    </lineage>
</organism>
<comment type="domain">
    <text evidence="8">The DHHC domain is required for palmitoyltransferase activity.</text>
</comment>
<evidence type="ECO:0000256" key="7">
    <source>
        <dbReference type="ARBA" id="ARBA00023315"/>
    </source>
</evidence>
<feature type="transmembrane region" description="Helical" evidence="8">
    <location>
        <begin position="130"/>
        <end position="151"/>
    </location>
</feature>
<evidence type="ECO:0000256" key="4">
    <source>
        <dbReference type="ARBA" id="ARBA00022692"/>
    </source>
</evidence>
<keyword evidence="7 8" id="KW-0012">Acyltransferase</keyword>
<dbReference type="GO" id="GO:0006612">
    <property type="term" value="P:protein targeting to membrane"/>
    <property type="evidence" value="ECO:0007669"/>
    <property type="project" value="TreeGrafter"/>
</dbReference>
<evidence type="ECO:0000259" key="10">
    <source>
        <dbReference type="Pfam" id="PF01529"/>
    </source>
</evidence>
<evidence type="ECO:0000313" key="12">
    <source>
        <dbReference type="Proteomes" id="UP000737018"/>
    </source>
</evidence>
<dbReference type="Proteomes" id="UP000737018">
    <property type="component" value="Unassembled WGS sequence"/>
</dbReference>
<dbReference type="AlphaFoldDB" id="A0A8J4RU81"/>
<comment type="similarity">
    <text evidence="2 8">Belongs to the DHHC palmitoyltransferase family.</text>
</comment>
<gene>
    <name evidence="11" type="ORF">CMV_003081</name>
</gene>
<evidence type="ECO:0000256" key="9">
    <source>
        <dbReference type="SAM" id="MobiDB-lite"/>
    </source>
</evidence>
<dbReference type="InterPro" id="IPR039859">
    <property type="entry name" value="PFA4/ZDH16/20/ERF2-like"/>
</dbReference>
<feature type="transmembrane region" description="Helical" evidence="8">
    <location>
        <begin position="99"/>
        <end position="118"/>
    </location>
</feature>
<feature type="transmembrane region" description="Helical" evidence="8">
    <location>
        <begin position="251"/>
        <end position="274"/>
    </location>
</feature>
<dbReference type="GO" id="GO:0019706">
    <property type="term" value="F:protein-cysteine S-palmitoyltransferase activity"/>
    <property type="evidence" value="ECO:0007669"/>
    <property type="project" value="UniProtKB-EC"/>
</dbReference>
<accession>A0A8J4RU81</accession>
<evidence type="ECO:0000256" key="1">
    <source>
        <dbReference type="ARBA" id="ARBA00004127"/>
    </source>
</evidence>
<feature type="transmembrane region" description="Helical" evidence="8">
    <location>
        <begin position="294"/>
        <end position="321"/>
    </location>
</feature>
<keyword evidence="4 8" id="KW-0812">Transmembrane</keyword>
<keyword evidence="12" id="KW-1185">Reference proteome</keyword>
<dbReference type="Pfam" id="PF01529">
    <property type="entry name" value="DHHC"/>
    <property type="match status" value="1"/>
</dbReference>
<name>A0A8J4RU81_9ROSI</name>
<keyword evidence="5 8" id="KW-1133">Transmembrane helix</keyword>
<feature type="domain" description="Palmitoyltransferase DHHC" evidence="10">
    <location>
        <begin position="207"/>
        <end position="331"/>
    </location>
</feature>
<dbReference type="PROSITE" id="PS50216">
    <property type="entry name" value="DHHC"/>
    <property type="match status" value="1"/>
</dbReference>
<dbReference type="EC" id="2.3.1.225" evidence="8"/>
<dbReference type="EMBL" id="JRKL02000237">
    <property type="protein sequence ID" value="KAF3973505.1"/>
    <property type="molecule type" value="Genomic_DNA"/>
</dbReference>
<dbReference type="OrthoDB" id="4096362at2759"/>
<evidence type="ECO:0000256" key="6">
    <source>
        <dbReference type="ARBA" id="ARBA00023136"/>
    </source>
</evidence>
<feature type="region of interest" description="Disordered" evidence="9">
    <location>
        <begin position="159"/>
        <end position="179"/>
    </location>
</feature>
<proteinExistence type="inferred from homology"/>
<reference evidence="11" key="1">
    <citation type="submission" date="2020-03" db="EMBL/GenBank/DDBJ databases">
        <title>Castanea mollissima Vanexum genome sequencing.</title>
        <authorList>
            <person name="Staton M."/>
        </authorList>
    </citation>
    <scope>NUCLEOTIDE SEQUENCE</scope>
    <source>
        <tissue evidence="11">Leaf</tissue>
    </source>
</reference>
<evidence type="ECO:0000256" key="8">
    <source>
        <dbReference type="RuleBase" id="RU079119"/>
    </source>
</evidence>
<sequence length="470" mass="53230">MVAAFGDRFPLFPLSTEVHFIGISFGLEGKGNGRDCVCVCVCVCKMYTTKPLPQQQLSDSNRRIIDPNGPSPLVYQVWKGNNRFCLGGRLVFGPDLRSIFLTVFLIVMPVILFCSFVSPKLHNEFPRSVANLIIAICVLFTVYVIILLFLTSGRDPGIIPRNSHPPEPEDEGDGSSISADWPGNQNGAPSLPPIKEVVVNGMVVKVKYCQTCMLYRPPRCSHCSICNNCVERFDHHCPWVGQCIGKRNYRFFFMFVSSTTMLCLYVFAFCWVNIRKIMDAHDCNLWRAFLKCPVSGILILYTFVAAWFVGGLTAFHLYLIFTNQTTYENFRYRYDGKMNPYNRGCALNIVDIFFSKIPSSRNNFRAKVKGDSSSVFTTSMPLGHAMSPEIPKRSFDIETGKRQAVAAEDFEDIQSQMESVGGLERCGTQPRRTNWDHKLNWEMSPDIRMLAGEFEMERGFTERQKINGGL</sequence>
<dbReference type="GO" id="GO:0005794">
    <property type="term" value="C:Golgi apparatus"/>
    <property type="evidence" value="ECO:0007669"/>
    <property type="project" value="TreeGrafter"/>
</dbReference>
<protein>
    <recommendedName>
        <fullName evidence="8">S-acyltransferase</fullName>
        <ecNumber evidence="8">2.3.1.225</ecNumber>
    </recommendedName>
    <alternativeName>
        <fullName evidence="8">Palmitoyltransferase</fullName>
    </alternativeName>
</protein>
<evidence type="ECO:0000313" key="11">
    <source>
        <dbReference type="EMBL" id="KAF3973505.1"/>
    </source>
</evidence>
<evidence type="ECO:0000256" key="2">
    <source>
        <dbReference type="ARBA" id="ARBA00008574"/>
    </source>
</evidence>